<organism evidence="2 3">
    <name type="scientific">Ectocarpus siliculosus</name>
    <name type="common">Brown alga</name>
    <name type="synonym">Conferva siliculosa</name>
    <dbReference type="NCBI Taxonomy" id="2880"/>
    <lineage>
        <taxon>Eukaryota</taxon>
        <taxon>Sar</taxon>
        <taxon>Stramenopiles</taxon>
        <taxon>Ochrophyta</taxon>
        <taxon>PX clade</taxon>
        <taxon>Phaeophyceae</taxon>
        <taxon>Ectocarpales</taxon>
        <taxon>Ectocarpaceae</taxon>
        <taxon>Ectocarpus</taxon>
    </lineage>
</organism>
<proteinExistence type="predicted"/>
<gene>
    <name evidence="2" type="ORF">Esi_0440_0001</name>
</gene>
<accession>D8LNH9</accession>
<protein>
    <recommendedName>
        <fullName evidence="1">CRAL-TRIO domain-containing protein</fullName>
    </recommendedName>
</protein>
<dbReference type="EMBL" id="FN648642">
    <property type="protein sequence ID" value="CBN79854.1"/>
    <property type="molecule type" value="Genomic_DNA"/>
</dbReference>
<dbReference type="CDD" id="cd00170">
    <property type="entry name" value="SEC14"/>
    <property type="match status" value="1"/>
</dbReference>
<dbReference type="InterPro" id="IPR036865">
    <property type="entry name" value="CRAL-TRIO_dom_sf"/>
</dbReference>
<dbReference type="PROSITE" id="PS50191">
    <property type="entry name" value="CRAL_TRIO"/>
    <property type="match status" value="1"/>
</dbReference>
<dbReference type="InterPro" id="IPR001251">
    <property type="entry name" value="CRAL-TRIO_dom"/>
</dbReference>
<sequence length="98" mass="11308">MSPQRSTHLLLLSWPRWFDWIFRFIRPLLSESTKSKMTSCTANSVYETLLSKIDNDQIPKEYGGASEYALGEHPYEVDMRNGALKVLEEKGIDMEPVL</sequence>
<feature type="domain" description="CRAL-TRIO" evidence="1">
    <location>
        <begin position="1"/>
        <end position="70"/>
    </location>
</feature>
<dbReference type="Gene3D" id="3.40.525.10">
    <property type="entry name" value="CRAL-TRIO lipid binding domain"/>
    <property type="match status" value="1"/>
</dbReference>
<dbReference type="AlphaFoldDB" id="D8LNH9"/>
<evidence type="ECO:0000259" key="1">
    <source>
        <dbReference type="PROSITE" id="PS50191"/>
    </source>
</evidence>
<keyword evidence="3" id="KW-1185">Reference proteome</keyword>
<dbReference type="OrthoDB" id="1434354at2759"/>
<evidence type="ECO:0000313" key="2">
    <source>
        <dbReference type="EMBL" id="CBN79854.1"/>
    </source>
</evidence>
<reference evidence="2 3" key="1">
    <citation type="journal article" date="2010" name="Nature">
        <title>The Ectocarpus genome and the independent evolution of multicellularity in brown algae.</title>
        <authorList>
            <person name="Cock J.M."/>
            <person name="Sterck L."/>
            <person name="Rouze P."/>
            <person name="Scornet D."/>
            <person name="Allen A.E."/>
            <person name="Amoutzias G."/>
            <person name="Anthouard V."/>
            <person name="Artiguenave F."/>
            <person name="Aury J.M."/>
            <person name="Badger J.H."/>
            <person name="Beszteri B."/>
            <person name="Billiau K."/>
            <person name="Bonnet E."/>
            <person name="Bothwell J.H."/>
            <person name="Bowler C."/>
            <person name="Boyen C."/>
            <person name="Brownlee C."/>
            <person name="Carrano C.J."/>
            <person name="Charrier B."/>
            <person name="Cho G.Y."/>
            <person name="Coelho S.M."/>
            <person name="Collen J."/>
            <person name="Corre E."/>
            <person name="Da Silva C."/>
            <person name="Delage L."/>
            <person name="Delaroque N."/>
            <person name="Dittami S.M."/>
            <person name="Doulbeau S."/>
            <person name="Elias M."/>
            <person name="Farnham G."/>
            <person name="Gachon C.M."/>
            <person name="Gschloessl B."/>
            <person name="Heesch S."/>
            <person name="Jabbari K."/>
            <person name="Jubin C."/>
            <person name="Kawai H."/>
            <person name="Kimura K."/>
            <person name="Kloareg B."/>
            <person name="Kupper F.C."/>
            <person name="Lang D."/>
            <person name="Le Bail A."/>
            <person name="Leblanc C."/>
            <person name="Lerouge P."/>
            <person name="Lohr M."/>
            <person name="Lopez P.J."/>
            <person name="Martens C."/>
            <person name="Maumus F."/>
            <person name="Michel G."/>
            <person name="Miranda-Saavedra D."/>
            <person name="Morales J."/>
            <person name="Moreau H."/>
            <person name="Motomura T."/>
            <person name="Nagasato C."/>
            <person name="Napoli C.A."/>
            <person name="Nelson D.R."/>
            <person name="Nyvall-Collen P."/>
            <person name="Peters A.F."/>
            <person name="Pommier C."/>
            <person name="Potin P."/>
            <person name="Poulain J."/>
            <person name="Quesneville H."/>
            <person name="Read B."/>
            <person name="Rensing S.A."/>
            <person name="Ritter A."/>
            <person name="Rousvoal S."/>
            <person name="Samanta M."/>
            <person name="Samson G."/>
            <person name="Schroeder D.C."/>
            <person name="Segurens B."/>
            <person name="Strittmatter M."/>
            <person name="Tonon T."/>
            <person name="Tregear J.W."/>
            <person name="Valentin K."/>
            <person name="von Dassow P."/>
            <person name="Yamagishi T."/>
            <person name="Van de Peer Y."/>
            <person name="Wincker P."/>
        </authorList>
    </citation>
    <scope>NUCLEOTIDE SEQUENCE [LARGE SCALE GENOMIC DNA]</scope>
    <source>
        <strain evidence="3">Ec32 / CCAP1310/4</strain>
    </source>
</reference>
<evidence type="ECO:0000313" key="3">
    <source>
        <dbReference type="Proteomes" id="UP000002630"/>
    </source>
</evidence>
<dbReference type="EMBL" id="FN649750">
    <property type="protein sequence ID" value="CBN79854.1"/>
    <property type="molecule type" value="Genomic_DNA"/>
</dbReference>
<name>D8LNH9_ECTSI</name>
<dbReference type="SUPFAM" id="SSF52087">
    <property type="entry name" value="CRAL/TRIO domain"/>
    <property type="match status" value="1"/>
</dbReference>
<dbReference type="InParanoid" id="D8LNH9"/>
<dbReference type="Pfam" id="PF00650">
    <property type="entry name" value="CRAL_TRIO"/>
    <property type="match status" value="1"/>
</dbReference>
<dbReference type="Proteomes" id="UP000002630">
    <property type="component" value="Linkage Group LG25"/>
</dbReference>